<organism evidence="2">
    <name type="scientific">Aspergillus arachidicola</name>
    <dbReference type="NCBI Taxonomy" id="656916"/>
    <lineage>
        <taxon>Eukaryota</taxon>
        <taxon>Fungi</taxon>
        <taxon>Dikarya</taxon>
        <taxon>Ascomycota</taxon>
        <taxon>Pezizomycotina</taxon>
        <taxon>Eurotiomycetes</taxon>
        <taxon>Eurotiomycetidae</taxon>
        <taxon>Eurotiales</taxon>
        <taxon>Aspergillaceae</taxon>
        <taxon>Aspergillus</taxon>
        <taxon>Aspergillus subgen. Circumdati</taxon>
    </lineage>
</organism>
<dbReference type="Proteomes" id="UP000325558">
    <property type="component" value="Unassembled WGS sequence"/>
</dbReference>
<reference evidence="2" key="1">
    <citation type="submission" date="2019-04" db="EMBL/GenBank/DDBJ databases">
        <title>Friends and foes A comparative genomics study of 23 Aspergillus species from section Flavi.</title>
        <authorList>
            <consortium name="DOE Joint Genome Institute"/>
            <person name="Kjaerbolling I."/>
            <person name="Vesth T."/>
            <person name="Frisvad J.C."/>
            <person name="Nybo J.L."/>
            <person name="Theobald S."/>
            <person name="Kildgaard S."/>
            <person name="Isbrandt T."/>
            <person name="Kuo A."/>
            <person name="Sato A."/>
            <person name="Lyhne E.K."/>
            <person name="Kogle M.E."/>
            <person name="Wiebenga A."/>
            <person name="Kun R.S."/>
            <person name="Lubbers R.J."/>
            <person name="Makela M.R."/>
            <person name="Barry K."/>
            <person name="Chovatia M."/>
            <person name="Clum A."/>
            <person name="Daum C."/>
            <person name="Haridas S."/>
            <person name="He G."/>
            <person name="LaButti K."/>
            <person name="Lipzen A."/>
            <person name="Mondo S."/>
            <person name="Riley R."/>
            <person name="Salamov A."/>
            <person name="Simmons B.A."/>
            <person name="Magnuson J.K."/>
            <person name="Henrissat B."/>
            <person name="Mortensen U.H."/>
            <person name="Larsen T.O."/>
            <person name="Devries R.P."/>
            <person name="Grigoriev I.V."/>
            <person name="Machida M."/>
            <person name="Baker S.E."/>
            <person name="Andersen M.R."/>
        </authorList>
    </citation>
    <scope>NUCLEOTIDE SEQUENCE</scope>
    <source>
        <strain evidence="2">CBS 117612</strain>
    </source>
</reference>
<dbReference type="OrthoDB" id="10016792at2759"/>
<sequence>MSPLVATDDFTTAVVGDMTLVLSKSETPYEIGKNFHFRTGTCLIYAEHIRISDCVKFPGKDLGIFCYCLEVTKSVDIDVFGKSHSATRTGSTTKTESSGAGAECGSTPMHRMPRG</sequence>
<gene>
    <name evidence="2" type="ORF">BDV24DRAFT_168155</name>
</gene>
<feature type="compositionally biased region" description="Polar residues" evidence="1">
    <location>
        <begin position="84"/>
        <end position="98"/>
    </location>
</feature>
<evidence type="ECO:0000256" key="1">
    <source>
        <dbReference type="SAM" id="MobiDB-lite"/>
    </source>
</evidence>
<dbReference type="AlphaFoldDB" id="A0A5N6XTV3"/>
<dbReference type="EMBL" id="ML737193">
    <property type="protein sequence ID" value="KAE8336585.1"/>
    <property type="molecule type" value="Genomic_DNA"/>
</dbReference>
<accession>A0A5N6XTV3</accession>
<protein>
    <submittedName>
        <fullName evidence="2">Uncharacterized protein</fullName>
    </submittedName>
</protein>
<evidence type="ECO:0000313" key="2">
    <source>
        <dbReference type="EMBL" id="KAE8336585.1"/>
    </source>
</evidence>
<feature type="region of interest" description="Disordered" evidence="1">
    <location>
        <begin position="84"/>
        <end position="115"/>
    </location>
</feature>
<name>A0A5N6XTV3_9EURO</name>
<proteinExistence type="predicted"/>